<dbReference type="SUPFAM" id="SSF52833">
    <property type="entry name" value="Thioredoxin-like"/>
    <property type="match status" value="1"/>
</dbReference>
<evidence type="ECO:0000313" key="1">
    <source>
        <dbReference type="EMBL" id="TFB00737.1"/>
    </source>
</evidence>
<gene>
    <name evidence="1" type="ORF">CCMA1212_007471</name>
</gene>
<dbReference type="EMBL" id="PPTA01000010">
    <property type="protein sequence ID" value="TFB00737.1"/>
    <property type="molecule type" value="Genomic_DNA"/>
</dbReference>
<dbReference type="GeneID" id="300579089"/>
<evidence type="ECO:0000313" key="2">
    <source>
        <dbReference type="Proteomes" id="UP001642720"/>
    </source>
</evidence>
<dbReference type="PANTHER" id="PTHR42336">
    <property type="entry name" value="THIOREDOXIN DOMAIN-CONTAINING PROTEIN-RELATED"/>
    <property type="match status" value="1"/>
</dbReference>
<sequence>MLSTLSTKMALPRLSFTGGDLHLPIPPISSRSTTPDIQNSSRGKWISTKALPPTVQPWLSPPPVPVKLSPVPRIGEVAPLDRGKRLQFGRRSKCLVVFLRCVGCAFAQKMFLHLRDISSCYAGSITCIAISHASERATNKWIDMLGGSRNVQIVIDQERAIYAAWGLGIAPSIWYVLGPSTQVRSWKETGWLGDKVAGAIQRGDEEEDEEEDEGMMRRGRTRFREGEGRGYGKMEKRASTTSGLAELELGSKWQEAGAFAVDGRGTVVWGGKAESADDVMHLEEGVKLLLL</sequence>
<dbReference type="PANTHER" id="PTHR42336:SF1">
    <property type="entry name" value="ALKYL HYDROPEROXIDE REDUCTASE SUBUNIT C_ THIOL SPECIFIC ANTIOXIDANT DOMAIN-CONTAINING PROTEIN"/>
    <property type="match status" value="1"/>
</dbReference>
<accession>A0ABY2GZM3</accession>
<organism evidence="1 2">
    <name type="scientific">Trichoderma ghanense</name>
    <dbReference type="NCBI Taxonomy" id="65468"/>
    <lineage>
        <taxon>Eukaryota</taxon>
        <taxon>Fungi</taxon>
        <taxon>Dikarya</taxon>
        <taxon>Ascomycota</taxon>
        <taxon>Pezizomycotina</taxon>
        <taxon>Sordariomycetes</taxon>
        <taxon>Hypocreomycetidae</taxon>
        <taxon>Hypocreales</taxon>
        <taxon>Hypocreaceae</taxon>
        <taxon>Trichoderma</taxon>
    </lineage>
</organism>
<dbReference type="InterPro" id="IPR036249">
    <property type="entry name" value="Thioredoxin-like_sf"/>
</dbReference>
<name>A0ABY2GZM3_9HYPO</name>
<reference evidence="1 2" key="1">
    <citation type="submission" date="2018-01" db="EMBL/GenBank/DDBJ databases">
        <title>Genome characterization of the sugarcane-associated fungus Trichoderma ghanense CCMA-1212 and their application in lignocelulose bioconversion.</title>
        <authorList>
            <person name="Steindorff A.S."/>
            <person name="Mendes T.D."/>
            <person name="Vilela E.S.D."/>
            <person name="Rodrigues D.S."/>
            <person name="Formighieri E.F."/>
            <person name="Melo I.S."/>
            <person name="Favaro L.C.L."/>
        </authorList>
    </citation>
    <scope>NUCLEOTIDE SEQUENCE [LARGE SCALE GENOMIC DNA]</scope>
    <source>
        <strain evidence="1 2">CCMA-1212</strain>
    </source>
</reference>
<evidence type="ECO:0008006" key="3">
    <source>
        <dbReference type="Google" id="ProtNLM"/>
    </source>
</evidence>
<comment type="caution">
    <text evidence="1">The sequence shown here is derived from an EMBL/GenBank/DDBJ whole genome shotgun (WGS) entry which is preliminary data.</text>
</comment>
<protein>
    <recommendedName>
        <fullName evidence="3">Alkyl hydroperoxide reductase subunit C/ Thiol specific antioxidant domain-containing protein</fullName>
    </recommendedName>
</protein>
<proteinExistence type="predicted"/>
<dbReference type="RefSeq" id="XP_073556938.1">
    <property type="nucleotide sequence ID" value="XM_073704639.1"/>
</dbReference>
<dbReference type="Proteomes" id="UP001642720">
    <property type="component" value="Unassembled WGS sequence"/>
</dbReference>
<keyword evidence="2" id="KW-1185">Reference proteome</keyword>